<feature type="non-terminal residue" evidence="2">
    <location>
        <position position="1"/>
    </location>
</feature>
<dbReference type="AlphaFoldDB" id="A0A6V7H855"/>
<feature type="transmembrane region" description="Helical" evidence="1">
    <location>
        <begin position="14"/>
        <end position="34"/>
    </location>
</feature>
<keyword evidence="1" id="KW-1133">Transmembrane helix</keyword>
<keyword evidence="3" id="KW-1185">Reference proteome</keyword>
<dbReference type="Proteomes" id="UP000752696">
    <property type="component" value="Unassembled WGS sequence"/>
</dbReference>
<evidence type="ECO:0000256" key="1">
    <source>
        <dbReference type="SAM" id="Phobius"/>
    </source>
</evidence>
<evidence type="ECO:0000313" key="3">
    <source>
        <dbReference type="Proteomes" id="UP000752696"/>
    </source>
</evidence>
<accession>A0A6V7H855</accession>
<gene>
    <name evidence="2" type="ORF">MHI_LOCUS595825</name>
</gene>
<protein>
    <submittedName>
        <fullName evidence="2">Uncharacterized protein</fullName>
    </submittedName>
</protein>
<name>A0A6V7H855_9HYME</name>
<proteinExistence type="predicted"/>
<sequence length="57" mass="6428">SLERKERISSKRNGAIVAVAIMMLTMILMTVMLVDGTRNSALYSYCWILGFLKMKAT</sequence>
<organism evidence="2 3">
    <name type="scientific">Heterotrigona itama</name>
    <dbReference type="NCBI Taxonomy" id="395501"/>
    <lineage>
        <taxon>Eukaryota</taxon>
        <taxon>Metazoa</taxon>
        <taxon>Ecdysozoa</taxon>
        <taxon>Arthropoda</taxon>
        <taxon>Hexapoda</taxon>
        <taxon>Insecta</taxon>
        <taxon>Pterygota</taxon>
        <taxon>Neoptera</taxon>
        <taxon>Endopterygota</taxon>
        <taxon>Hymenoptera</taxon>
        <taxon>Apocrita</taxon>
        <taxon>Aculeata</taxon>
        <taxon>Apoidea</taxon>
        <taxon>Anthophila</taxon>
        <taxon>Apidae</taxon>
        <taxon>Heterotrigona</taxon>
    </lineage>
</organism>
<feature type="non-terminal residue" evidence="2">
    <location>
        <position position="57"/>
    </location>
</feature>
<dbReference type="EMBL" id="CAJDYZ010008766">
    <property type="protein sequence ID" value="CAD1475807.1"/>
    <property type="molecule type" value="Genomic_DNA"/>
</dbReference>
<comment type="caution">
    <text evidence="2">The sequence shown here is derived from an EMBL/GenBank/DDBJ whole genome shotgun (WGS) entry which is preliminary data.</text>
</comment>
<reference evidence="2" key="1">
    <citation type="submission" date="2020-07" db="EMBL/GenBank/DDBJ databases">
        <authorList>
            <person name="Nazaruddin N."/>
        </authorList>
    </citation>
    <scope>NUCLEOTIDE SEQUENCE</scope>
</reference>
<evidence type="ECO:0000313" key="2">
    <source>
        <dbReference type="EMBL" id="CAD1475807.1"/>
    </source>
</evidence>
<keyword evidence="1" id="KW-0472">Membrane</keyword>
<keyword evidence="1" id="KW-0812">Transmembrane</keyword>